<keyword evidence="1" id="KW-1133">Transmembrane helix</keyword>
<keyword evidence="1" id="KW-0812">Transmembrane</keyword>
<protein>
    <submittedName>
        <fullName evidence="3">Uncharacterized protein</fullName>
    </submittedName>
</protein>
<reference evidence="3 4" key="1">
    <citation type="journal article" date="2021" name="Elife">
        <title>Chloroplast acquisition without the gene transfer in kleptoplastic sea slugs, Plakobranchus ocellatus.</title>
        <authorList>
            <person name="Maeda T."/>
            <person name="Takahashi S."/>
            <person name="Yoshida T."/>
            <person name="Shimamura S."/>
            <person name="Takaki Y."/>
            <person name="Nagai Y."/>
            <person name="Toyoda A."/>
            <person name="Suzuki Y."/>
            <person name="Arimoto A."/>
            <person name="Ishii H."/>
            <person name="Satoh N."/>
            <person name="Nishiyama T."/>
            <person name="Hasebe M."/>
            <person name="Maruyama T."/>
            <person name="Minagawa J."/>
            <person name="Obokata J."/>
            <person name="Shigenobu S."/>
        </authorList>
    </citation>
    <scope>NUCLEOTIDE SEQUENCE [LARGE SCALE GENOMIC DNA]</scope>
</reference>
<accession>A0AAV4IGV1</accession>
<comment type="caution">
    <text evidence="3">The sequence shown here is derived from an EMBL/GenBank/DDBJ whole genome shotgun (WGS) entry which is preliminary data.</text>
</comment>
<evidence type="ECO:0000313" key="4">
    <source>
        <dbReference type="Proteomes" id="UP000762676"/>
    </source>
</evidence>
<evidence type="ECO:0000256" key="1">
    <source>
        <dbReference type="SAM" id="Phobius"/>
    </source>
</evidence>
<keyword evidence="4" id="KW-1185">Reference proteome</keyword>
<name>A0AAV4IGV1_9GAST</name>
<sequence length="73" mass="7636">MPAIEMAAKAVCFALLLCLLASAVSGFYYGMGGFGYPIGYGIGMGYGGFGYGGMMPYGMGMGLGYGMLGRRWF</sequence>
<evidence type="ECO:0000313" key="3">
    <source>
        <dbReference type="EMBL" id="GFS09197.1"/>
    </source>
</evidence>
<feature type="transmembrane region" description="Helical" evidence="1">
    <location>
        <begin position="50"/>
        <end position="68"/>
    </location>
</feature>
<organism evidence="3 4">
    <name type="scientific">Elysia marginata</name>
    <dbReference type="NCBI Taxonomy" id="1093978"/>
    <lineage>
        <taxon>Eukaryota</taxon>
        <taxon>Metazoa</taxon>
        <taxon>Spiralia</taxon>
        <taxon>Lophotrochozoa</taxon>
        <taxon>Mollusca</taxon>
        <taxon>Gastropoda</taxon>
        <taxon>Heterobranchia</taxon>
        <taxon>Euthyneura</taxon>
        <taxon>Panpulmonata</taxon>
        <taxon>Sacoglossa</taxon>
        <taxon>Placobranchoidea</taxon>
        <taxon>Plakobranchidae</taxon>
        <taxon>Elysia</taxon>
    </lineage>
</organism>
<evidence type="ECO:0000256" key="2">
    <source>
        <dbReference type="SAM" id="SignalP"/>
    </source>
</evidence>
<feature type="signal peptide" evidence="2">
    <location>
        <begin position="1"/>
        <end position="26"/>
    </location>
</feature>
<proteinExistence type="predicted"/>
<gene>
    <name evidence="3" type="ORF">ElyMa_006614500</name>
</gene>
<dbReference type="AlphaFoldDB" id="A0AAV4IGV1"/>
<dbReference type="Proteomes" id="UP000762676">
    <property type="component" value="Unassembled WGS sequence"/>
</dbReference>
<dbReference type="EMBL" id="BMAT01013284">
    <property type="protein sequence ID" value="GFS09197.1"/>
    <property type="molecule type" value="Genomic_DNA"/>
</dbReference>
<feature type="chain" id="PRO_5043708185" evidence="2">
    <location>
        <begin position="27"/>
        <end position="73"/>
    </location>
</feature>
<keyword evidence="2" id="KW-0732">Signal</keyword>
<keyword evidence="1" id="KW-0472">Membrane</keyword>